<dbReference type="Pfam" id="PF01588">
    <property type="entry name" value="tRNA_bind"/>
    <property type="match status" value="1"/>
</dbReference>
<reference evidence="19 20" key="1">
    <citation type="submission" date="2011-09" db="EMBL/GenBank/DDBJ databases">
        <title>The permanent draft genome of Caldithrix abyssi DSM 13497.</title>
        <authorList>
            <consortium name="US DOE Joint Genome Institute (JGI-PGF)"/>
            <person name="Lucas S."/>
            <person name="Han J."/>
            <person name="Lapidus A."/>
            <person name="Bruce D."/>
            <person name="Goodwin L."/>
            <person name="Pitluck S."/>
            <person name="Peters L."/>
            <person name="Kyrpides N."/>
            <person name="Mavromatis K."/>
            <person name="Ivanova N."/>
            <person name="Mikhailova N."/>
            <person name="Chertkov O."/>
            <person name="Detter J.C."/>
            <person name="Tapia R."/>
            <person name="Han C."/>
            <person name="Land M."/>
            <person name="Hauser L."/>
            <person name="Markowitz V."/>
            <person name="Cheng J.-F."/>
            <person name="Hugenholtz P."/>
            <person name="Woyke T."/>
            <person name="Wu D."/>
            <person name="Spring S."/>
            <person name="Brambilla E."/>
            <person name="Klenk H.-P."/>
            <person name="Eisen J.A."/>
        </authorList>
    </citation>
    <scope>NUCLEOTIDE SEQUENCE [LARGE SCALE GENOMIC DNA]</scope>
    <source>
        <strain evidence="19 20">DSM 13497</strain>
    </source>
</reference>
<dbReference type="InterPro" id="IPR033911">
    <property type="entry name" value="MetRS_core"/>
</dbReference>
<feature type="binding site" evidence="16">
    <location>
        <position position="144"/>
    </location>
    <ligand>
        <name>Zn(2+)</name>
        <dbReference type="ChEBI" id="CHEBI:29105"/>
    </ligand>
</feature>
<dbReference type="GO" id="GO:0005524">
    <property type="term" value="F:ATP binding"/>
    <property type="evidence" value="ECO:0007669"/>
    <property type="project" value="UniProtKB-UniRule"/>
</dbReference>
<name>H1XUV7_CALAY</name>
<dbReference type="Pfam" id="PF09334">
    <property type="entry name" value="tRNA-synt_1g"/>
    <property type="match status" value="1"/>
</dbReference>
<evidence type="ECO:0000256" key="7">
    <source>
        <dbReference type="ARBA" id="ARBA00022598"/>
    </source>
</evidence>
<evidence type="ECO:0000256" key="2">
    <source>
        <dbReference type="ARBA" id="ARBA00004496"/>
    </source>
</evidence>
<evidence type="ECO:0000256" key="13">
    <source>
        <dbReference type="ARBA" id="ARBA00022917"/>
    </source>
</evidence>
<evidence type="ECO:0000313" key="18">
    <source>
        <dbReference type="EMBL" id="APF17560.1"/>
    </source>
</evidence>
<feature type="binding site" evidence="16">
    <location>
        <position position="343"/>
    </location>
    <ligand>
        <name>ATP</name>
        <dbReference type="ChEBI" id="CHEBI:30616"/>
    </ligand>
</feature>
<feature type="domain" description="TRNA-binding" evidence="17">
    <location>
        <begin position="579"/>
        <end position="680"/>
    </location>
</feature>
<dbReference type="CDD" id="cd00814">
    <property type="entry name" value="MetRS_core"/>
    <property type="match status" value="1"/>
</dbReference>
<dbReference type="Gene3D" id="1.10.730.10">
    <property type="entry name" value="Isoleucyl-tRNA Synthetase, Domain 1"/>
    <property type="match status" value="1"/>
</dbReference>
<dbReference type="SUPFAM" id="SSF47323">
    <property type="entry name" value="Anticodon-binding domain of a subclass of class I aminoacyl-tRNA synthetases"/>
    <property type="match status" value="1"/>
</dbReference>
<evidence type="ECO:0000256" key="11">
    <source>
        <dbReference type="ARBA" id="ARBA00022840"/>
    </source>
</evidence>
<dbReference type="InParanoid" id="H1XUV7"/>
<dbReference type="Pfam" id="PF19303">
    <property type="entry name" value="Anticodon_3"/>
    <property type="match status" value="1"/>
</dbReference>
<dbReference type="Proteomes" id="UP000183868">
    <property type="component" value="Chromosome"/>
</dbReference>
<dbReference type="InterPro" id="IPR012340">
    <property type="entry name" value="NA-bd_OB-fold"/>
</dbReference>
<accession>H1XUV7</accession>
<keyword evidence="12 16" id="KW-0694">RNA-binding</keyword>
<evidence type="ECO:0000259" key="17">
    <source>
        <dbReference type="PROSITE" id="PS50886"/>
    </source>
</evidence>
<dbReference type="SUPFAM" id="SSF52374">
    <property type="entry name" value="Nucleotidylyl transferase"/>
    <property type="match status" value="1"/>
</dbReference>
<dbReference type="GO" id="GO:0005829">
    <property type="term" value="C:cytosol"/>
    <property type="evidence" value="ECO:0007669"/>
    <property type="project" value="TreeGrafter"/>
</dbReference>
<dbReference type="AlphaFoldDB" id="H1XUV7"/>
<dbReference type="GO" id="GO:0000049">
    <property type="term" value="F:tRNA binding"/>
    <property type="evidence" value="ECO:0007669"/>
    <property type="project" value="UniProtKB-UniRule"/>
</dbReference>
<feature type="binding site" evidence="16">
    <location>
        <position position="160"/>
    </location>
    <ligand>
        <name>Zn(2+)</name>
        <dbReference type="ChEBI" id="CHEBI:29105"/>
    </ligand>
</feature>
<comment type="subcellular location">
    <subcellularLocation>
        <location evidence="2 16">Cytoplasm</location>
    </subcellularLocation>
</comment>
<dbReference type="Proteomes" id="UP000004671">
    <property type="component" value="Chromosome"/>
</dbReference>
<keyword evidence="14 16" id="KW-0030">Aminoacyl-tRNA synthetase</keyword>
<comment type="catalytic activity">
    <reaction evidence="15 16">
        <text>tRNA(Met) + L-methionine + ATP = L-methionyl-tRNA(Met) + AMP + diphosphate</text>
        <dbReference type="Rhea" id="RHEA:13481"/>
        <dbReference type="Rhea" id="RHEA-COMP:9667"/>
        <dbReference type="Rhea" id="RHEA-COMP:9698"/>
        <dbReference type="ChEBI" id="CHEBI:30616"/>
        <dbReference type="ChEBI" id="CHEBI:33019"/>
        <dbReference type="ChEBI" id="CHEBI:57844"/>
        <dbReference type="ChEBI" id="CHEBI:78442"/>
        <dbReference type="ChEBI" id="CHEBI:78530"/>
        <dbReference type="ChEBI" id="CHEBI:456215"/>
        <dbReference type="EC" id="6.1.1.10"/>
    </reaction>
</comment>
<dbReference type="InterPro" id="IPR029038">
    <property type="entry name" value="MetRS_Zn"/>
</dbReference>
<dbReference type="FunFam" id="2.20.28.20:FF:000001">
    <property type="entry name" value="Methionine--tRNA ligase"/>
    <property type="match status" value="1"/>
</dbReference>
<dbReference type="PROSITE" id="PS00178">
    <property type="entry name" value="AA_TRNA_LIGASE_I"/>
    <property type="match status" value="1"/>
</dbReference>
<dbReference type="SUPFAM" id="SSF50249">
    <property type="entry name" value="Nucleic acid-binding proteins"/>
    <property type="match status" value="1"/>
</dbReference>
<proteinExistence type="inferred from homology"/>
<evidence type="ECO:0000313" key="21">
    <source>
        <dbReference type="Proteomes" id="UP000183868"/>
    </source>
</evidence>
<gene>
    <name evidence="16 18" type="primary">metG</name>
    <name evidence="18" type="ORF">Cabys_809</name>
    <name evidence="19" type="ORF">Calab_2044</name>
</gene>
<comment type="similarity">
    <text evidence="3 16">Belongs to the class-I aminoacyl-tRNA synthetase family. MetG type 1 subfamily.</text>
</comment>
<dbReference type="InterPro" id="IPR004495">
    <property type="entry name" value="Met-tRNA-synth_bsu_C"/>
</dbReference>
<keyword evidence="8 16" id="KW-0479">Metal-binding</keyword>
<dbReference type="FunCoup" id="H1XUV7">
    <property type="interactions" value="545"/>
</dbReference>
<dbReference type="Gene3D" id="2.40.50.140">
    <property type="entry name" value="Nucleic acid-binding proteins"/>
    <property type="match status" value="1"/>
</dbReference>
<dbReference type="NCBIfam" id="TIGR00398">
    <property type="entry name" value="metG"/>
    <property type="match status" value="1"/>
</dbReference>
<dbReference type="InterPro" id="IPR014729">
    <property type="entry name" value="Rossmann-like_a/b/a_fold"/>
</dbReference>
<keyword evidence="7 16" id="KW-0436">Ligase</keyword>
<dbReference type="PaxDb" id="880073-Calab_2044"/>
<dbReference type="KEGG" id="caby:Cabys_809"/>
<dbReference type="InterPro" id="IPR009080">
    <property type="entry name" value="tRNAsynth_Ia_anticodon-bd"/>
</dbReference>
<dbReference type="EMBL" id="CM001402">
    <property type="protein sequence ID" value="EHO41656.1"/>
    <property type="molecule type" value="Genomic_DNA"/>
</dbReference>
<evidence type="ECO:0000256" key="1">
    <source>
        <dbReference type="ARBA" id="ARBA00003314"/>
    </source>
</evidence>
<evidence type="ECO:0000256" key="14">
    <source>
        <dbReference type="ARBA" id="ARBA00023146"/>
    </source>
</evidence>
<keyword evidence="13 16" id="KW-0648">Protein biosynthesis</keyword>
<keyword evidence="5 16" id="KW-0963">Cytoplasm</keyword>
<dbReference type="CDD" id="cd07957">
    <property type="entry name" value="Anticodon_Ia_Met"/>
    <property type="match status" value="1"/>
</dbReference>
<feature type="binding site" evidence="16">
    <location>
        <position position="147"/>
    </location>
    <ligand>
        <name>Zn(2+)</name>
        <dbReference type="ChEBI" id="CHEBI:29105"/>
    </ligand>
</feature>
<dbReference type="PRINTS" id="PR01041">
    <property type="entry name" value="TRNASYNTHMET"/>
</dbReference>
<dbReference type="InterPro" id="IPR002547">
    <property type="entry name" value="tRNA-bd_dom"/>
</dbReference>
<dbReference type="Gene3D" id="3.40.50.620">
    <property type="entry name" value="HUPs"/>
    <property type="match status" value="1"/>
</dbReference>
<keyword evidence="10 16" id="KW-0862">Zinc</keyword>
<evidence type="ECO:0000256" key="5">
    <source>
        <dbReference type="ARBA" id="ARBA00022490"/>
    </source>
</evidence>
<evidence type="ECO:0000313" key="19">
    <source>
        <dbReference type="EMBL" id="EHO41656.1"/>
    </source>
</evidence>
<evidence type="ECO:0000256" key="16">
    <source>
        <dbReference type="HAMAP-Rule" id="MF_00098"/>
    </source>
</evidence>
<dbReference type="GO" id="GO:0046872">
    <property type="term" value="F:metal ion binding"/>
    <property type="evidence" value="ECO:0007669"/>
    <property type="project" value="UniProtKB-KW"/>
</dbReference>
<dbReference type="HAMAP" id="MF_00098">
    <property type="entry name" value="Met_tRNA_synth_type1"/>
    <property type="match status" value="1"/>
</dbReference>
<dbReference type="InterPro" id="IPR015413">
    <property type="entry name" value="Methionyl/Leucyl_tRNA_Synth"/>
</dbReference>
<dbReference type="EC" id="6.1.1.10" evidence="16"/>
<dbReference type="PANTHER" id="PTHR45765:SF1">
    <property type="entry name" value="METHIONINE--TRNA LIGASE, CYTOPLASMIC"/>
    <property type="match status" value="1"/>
</dbReference>
<evidence type="ECO:0000256" key="8">
    <source>
        <dbReference type="ARBA" id="ARBA00022723"/>
    </source>
</evidence>
<sequence length="680" mass="77453">MKKRILVTSALPYANGPIHLGHLAGAYLPADIFVRFHRLKGSDVIYICGSDEHGVPIMLRARAEGVSPQDVVDRYHELNKKSFARFGMSFDYYGRTSSPVHHQTSQDFFRVLAEKEVFVLKSEKQLYDPEAKMFLADRFVIGTCPSCGFENAYGDQCEKCGKSLSPAELINPRSAITNAKPELKETTHWYLPLARFQKTLEEWIAKHDDWKANVLGQIKSWFTEGLSDRAVTRDLPWGVPVPQDVAKKYGVDATGKVLYVWFDAPIGYISATKEWAVQKGNPELWKTYWQDEKTRLVHFIGKDNIVFHCLIFPAMLMAHGDFVLPDNVPANEFLNLEGNKLSTSRNYAVWLEDYLQKFEPDSLRYVLASILPENRDADFSWKDFQARHNNELADIFGNFVNRTLSFAHRYFEGKVPPLHQLDDLDKELLSRLEEAPERLGELIDSFQFKAYVREFMDLARFANKYFNDKEPWSTRKTDKAACATTINLCLQTVSVLSVLSEPLLPFTARKIWKILNMGQEHQWDEINKNRLPEGHLLNKPEILFKKIEDEVIEAEIKKLQAALENNAQMVPEEKIDYQTFQKVKLRVAKILEAEAIPKSKKLLKLQVDLGDEKRQIVAGIAEHYRPEALIGKKVIVVANLQPAKLFGVESNGMLLAASADGKLSLITVMDDDLPAGSTVS</sequence>
<dbReference type="Gene3D" id="2.20.28.20">
    <property type="entry name" value="Methionyl-tRNA synthetase, Zn-domain"/>
    <property type="match status" value="1"/>
</dbReference>
<reference evidence="18 21" key="2">
    <citation type="submission" date="2016-11" db="EMBL/GenBank/DDBJ databases">
        <title>Genomic analysis of Caldithrix abyssi and proposal of a novel bacterial phylum Caldithrichaeota.</title>
        <authorList>
            <person name="Kublanov I."/>
            <person name="Sigalova O."/>
            <person name="Gavrilov S."/>
            <person name="Lebedinsky A."/>
            <person name="Ivanova N."/>
            <person name="Daum C."/>
            <person name="Reddy T."/>
            <person name="Klenk H.P."/>
            <person name="Goker M."/>
            <person name="Reva O."/>
            <person name="Miroshnichenko M."/>
            <person name="Kyprides N."/>
            <person name="Woyke T."/>
            <person name="Gelfand M."/>
        </authorList>
    </citation>
    <scope>NUCLEOTIDE SEQUENCE [LARGE SCALE GENOMIC DNA]</scope>
    <source>
        <strain evidence="18 21">LF13</strain>
    </source>
</reference>
<evidence type="ECO:0000256" key="4">
    <source>
        <dbReference type="ARBA" id="ARBA00011738"/>
    </source>
</evidence>
<dbReference type="CDD" id="cd02800">
    <property type="entry name" value="tRNA_bind_EcMetRS_like"/>
    <property type="match status" value="1"/>
</dbReference>
<keyword evidence="20" id="KW-1185">Reference proteome</keyword>
<keyword evidence="9 16" id="KW-0547">Nucleotide-binding</keyword>
<dbReference type="PROSITE" id="PS50886">
    <property type="entry name" value="TRBD"/>
    <property type="match status" value="1"/>
</dbReference>
<evidence type="ECO:0000313" key="20">
    <source>
        <dbReference type="Proteomes" id="UP000004671"/>
    </source>
</evidence>
<dbReference type="NCBIfam" id="NF001100">
    <property type="entry name" value="PRK00133.1"/>
    <property type="match status" value="1"/>
</dbReference>
<organism evidence="19 20">
    <name type="scientific">Caldithrix abyssi DSM 13497</name>
    <dbReference type="NCBI Taxonomy" id="880073"/>
    <lineage>
        <taxon>Bacteria</taxon>
        <taxon>Pseudomonadati</taxon>
        <taxon>Calditrichota</taxon>
        <taxon>Calditrichia</taxon>
        <taxon>Calditrichales</taxon>
        <taxon>Calditrichaceae</taxon>
        <taxon>Caldithrix</taxon>
    </lineage>
</organism>
<dbReference type="InterPro" id="IPR041872">
    <property type="entry name" value="Anticodon_Met"/>
</dbReference>
<dbReference type="eggNOG" id="COG0143">
    <property type="taxonomic scope" value="Bacteria"/>
</dbReference>
<keyword evidence="6 16" id="KW-0820">tRNA-binding</keyword>
<dbReference type="InterPro" id="IPR023458">
    <property type="entry name" value="Met-tRNA_ligase_1"/>
</dbReference>
<evidence type="ECO:0000256" key="10">
    <source>
        <dbReference type="ARBA" id="ARBA00022833"/>
    </source>
</evidence>
<feature type="binding site" evidence="16">
    <location>
        <position position="157"/>
    </location>
    <ligand>
        <name>Zn(2+)</name>
        <dbReference type="ChEBI" id="CHEBI:29105"/>
    </ligand>
</feature>
<evidence type="ECO:0000256" key="15">
    <source>
        <dbReference type="ARBA" id="ARBA00047364"/>
    </source>
</evidence>
<dbReference type="InterPro" id="IPR014758">
    <property type="entry name" value="Met-tRNA_synth"/>
</dbReference>
<comment type="subunit">
    <text evidence="4 16">Homodimer.</text>
</comment>
<dbReference type="SUPFAM" id="SSF57770">
    <property type="entry name" value="Methionyl-tRNA synthetase (MetRS), Zn-domain"/>
    <property type="match status" value="1"/>
</dbReference>
<dbReference type="NCBIfam" id="TIGR00399">
    <property type="entry name" value="metG_C_term"/>
    <property type="match status" value="1"/>
</dbReference>
<evidence type="ECO:0000256" key="3">
    <source>
        <dbReference type="ARBA" id="ARBA00008258"/>
    </source>
</evidence>
<dbReference type="EMBL" id="CP018099">
    <property type="protein sequence ID" value="APF17560.1"/>
    <property type="molecule type" value="Genomic_DNA"/>
</dbReference>
<comment type="function">
    <text evidence="1 16">Is required not only for elongation of protein synthesis but also for the initiation of all mRNA translation through initiator tRNA(fMet) aminoacylation.</text>
</comment>
<dbReference type="STRING" id="880073.Cabys_809"/>
<dbReference type="GO" id="GO:0004825">
    <property type="term" value="F:methionine-tRNA ligase activity"/>
    <property type="evidence" value="ECO:0007669"/>
    <property type="project" value="UniProtKB-UniRule"/>
</dbReference>
<protein>
    <recommendedName>
        <fullName evidence="16">Methionine--tRNA ligase</fullName>
        <ecNumber evidence="16">6.1.1.10</ecNumber>
    </recommendedName>
    <alternativeName>
        <fullName evidence="16">Methionyl-tRNA synthetase</fullName>
        <shortName evidence="16">MetRS</shortName>
    </alternativeName>
</protein>
<keyword evidence="11 16" id="KW-0067">ATP-binding</keyword>
<comment type="cofactor">
    <cofactor evidence="16">
        <name>Zn(2+)</name>
        <dbReference type="ChEBI" id="CHEBI:29105"/>
    </cofactor>
    <text evidence="16">Binds 1 zinc ion per subunit.</text>
</comment>
<dbReference type="InterPro" id="IPR001412">
    <property type="entry name" value="aa-tRNA-synth_I_CS"/>
</dbReference>
<feature type="short sequence motif" description="'KMSKS' region" evidence="16">
    <location>
        <begin position="340"/>
        <end position="344"/>
    </location>
</feature>
<dbReference type="PANTHER" id="PTHR45765">
    <property type="entry name" value="METHIONINE--TRNA LIGASE"/>
    <property type="match status" value="1"/>
</dbReference>
<dbReference type="GO" id="GO:0006431">
    <property type="term" value="P:methionyl-tRNA aminoacylation"/>
    <property type="evidence" value="ECO:0007669"/>
    <property type="project" value="UniProtKB-UniRule"/>
</dbReference>
<evidence type="ECO:0000256" key="6">
    <source>
        <dbReference type="ARBA" id="ARBA00022555"/>
    </source>
</evidence>
<evidence type="ECO:0000256" key="9">
    <source>
        <dbReference type="ARBA" id="ARBA00022741"/>
    </source>
</evidence>
<dbReference type="FunFam" id="2.40.50.140:FF:000042">
    <property type="entry name" value="Methionine--tRNA ligase"/>
    <property type="match status" value="1"/>
</dbReference>
<feature type="short sequence motif" description="'HIGH' region" evidence="16">
    <location>
        <begin position="12"/>
        <end position="22"/>
    </location>
</feature>
<dbReference type="HOGENOM" id="CLU_009710_1_2_0"/>
<evidence type="ECO:0000256" key="12">
    <source>
        <dbReference type="ARBA" id="ARBA00022884"/>
    </source>
</evidence>